<comment type="caution">
    <text evidence="3">The sequence shown here is derived from an EMBL/GenBank/DDBJ whole genome shotgun (WGS) entry which is preliminary data.</text>
</comment>
<feature type="region of interest" description="Disordered" evidence="1">
    <location>
        <begin position="327"/>
        <end position="355"/>
    </location>
</feature>
<evidence type="ECO:0000313" key="3">
    <source>
        <dbReference type="EMBL" id="OAR03070.1"/>
    </source>
</evidence>
<evidence type="ECO:0000313" key="4">
    <source>
        <dbReference type="Proteomes" id="UP000243081"/>
    </source>
</evidence>
<dbReference type="OMA" id="FPKFAMV"/>
<organism evidence="3 4">
    <name type="scientific">Cordyceps confragosa</name>
    <name type="common">Lecanicillium lecanii</name>
    <dbReference type="NCBI Taxonomy" id="2714763"/>
    <lineage>
        <taxon>Eukaryota</taxon>
        <taxon>Fungi</taxon>
        <taxon>Dikarya</taxon>
        <taxon>Ascomycota</taxon>
        <taxon>Pezizomycotina</taxon>
        <taxon>Sordariomycetes</taxon>
        <taxon>Hypocreomycetidae</taxon>
        <taxon>Hypocreales</taxon>
        <taxon>Cordycipitaceae</taxon>
        <taxon>Akanthomyces</taxon>
    </lineage>
</organism>
<feature type="compositionally biased region" description="Low complexity" evidence="1">
    <location>
        <begin position="198"/>
        <end position="211"/>
    </location>
</feature>
<feature type="region of interest" description="Disordered" evidence="1">
    <location>
        <begin position="117"/>
        <end position="294"/>
    </location>
</feature>
<feature type="compositionally biased region" description="Polar residues" evidence="1">
    <location>
        <begin position="258"/>
        <end position="268"/>
    </location>
</feature>
<gene>
    <name evidence="3" type="ORF">LLEC1_05275</name>
</gene>
<proteinExistence type="predicted"/>
<name>A0A179IMZ5_CORDF</name>
<evidence type="ECO:0008006" key="5">
    <source>
        <dbReference type="Google" id="ProtNLM"/>
    </source>
</evidence>
<feature type="compositionally biased region" description="Low complexity" evidence="1">
    <location>
        <begin position="227"/>
        <end position="247"/>
    </location>
</feature>
<feature type="compositionally biased region" description="Basic and acidic residues" evidence="1">
    <location>
        <begin position="146"/>
        <end position="172"/>
    </location>
</feature>
<keyword evidence="4" id="KW-1185">Reference proteome</keyword>
<feature type="signal peptide" evidence="2">
    <location>
        <begin position="1"/>
        <end position="18"/>
    </location>
</feature>
<keyword evidence="2" id="KW-0732">Signal</keyword>
<dbReference type="EMBL" id="LUKN01000352">
    <property type="protein sequence ID" value="OAR03070.1"/>
    <property type="molecule type" value="Genomic_DNA"/>
</dbReference>
<evidence type="ECO:0000256" key="1">
    <source>
        <dbReference type="SAM" id="MobiDB-lite"/>
    </source>
</evidence>
<reference evidence="3 4" key="1">
    <citation type="submission" date="2016-03" db="EMBL/GenBank/DDBJ databases">
        <title>Fine-scale spatial genetic structure of a fungal parasite of coffee scale insects.</title>
        <authorList>
            <person name="Jackson D."/>
            <person name="Zemenick K.A."/>
            <person name="Malloure B."/>
            <person name="Quandt C.A."/>
            <person name="James T.Y."/>
        </authorList>
    </citation>
    <scope>NUCLEOTIDE SEQUENCE [LARGE SCALE GENOMIC DNA]</scope>
    <source>
        <strain evidence="3 4">UM487</strain>
    </source>
</reference>
<evidence type="ECO:0000256" key="2">
    <source>
        <dbReference type="SAM" id="SignalP"/>
    </source>
</evidence>
<sequence>MRFQNLFAGVAFASATAAQFVFPDASASLQVNKAIQIQWNKDGLQAPLSINLVPADAAIRQDVVLKQVAVNIGNAGTLQWTADETIAAFPKFAMVITDARAKAVVSQPFVIQSLTRQPTQQIDLGSGNGENKNDNKPTGNKSGKPSNEESNKDANKDANKEEEVTDKEEGNKGSKTSLLPLPGLPASDEAPVSLKPLPAAAQTAAPASSTSKFSSRPATKSASQEKPSSPGTTPAASVSAPPQSSATGAEKELAAAQPAQNGFTTLQPSAGPAAAIPDGSLKAEAVNSGDSLGQQTTEMAVLTALPSPKDQVTITTAITPRPARFASNSLNGLAESPDPTAVGDSKPTALSQNDAQTPCPSLVLGLLGAAACLVLL</sequence>
<protein>
    <recommendedName>
        <fullName evidence="5">Ser-Thr-rich glycosyl-phosphatidyl-inositol-anchored membrane family-domain-containing protein</fullName>
    </recommendedName>
</protein>
<feature type="compositionally biased region" description="Polar residues" evidence="1">
    <location>
        <begin position="212"/>
        <end position="226"/>
    </location>
</feature>
<dbReference type="AlphaFoldDB" id="A0A179IMZ5"/>
<dbReference type="OrthoDB" id="3542162at2759"/>
<feature type="compositionally biased region" description="Polar residues" evidence="1">
    <location>
        <begin position="136"/>
        <end position="145"/>
    </location>
</feature>
<feature type="chain" id="PRO_5008104604" description="Ser-Thr-rich glycosyl-phosphatidyl-inositol-anchored membrane family-domain-containing protein" evidence="2">
    <location>
        <begin position="19"/>
        <end position="376"/>
    </location>
</feature>
<dbReference type="Proteomes" id="UP000243081">
    <property type="component" value="Unassembled WGS sequence"/>
</dbReference>
<accession>A0A179IMZ5</accession>